<proteinExistence type="predicted"/>
<comment type="caution">
    <text evidence="1">The sequence shown here is derived from an EMBL/GenBank/DDBJ whole genome shotgun (WGS) entry which is preliminary data.</text>
</comment>
<gene>
    <name evidence="1" type="ORF">DPMN_030844</name>
</gene>
<reference evidence="1" key="1">
    <citation type="journal article" date="2019" name="bioRxiv">
        <title>The Genome of the Zebra Mussel, Dreissena polymorpha: A Resource for Invasive Species Research.</title>
        <authorList>
            <person name="McCartney M.A."/>
            <person name="Auch B."/>
            <person name="Kono T."/>
            <person name="Mallez S."/>
            <person name="Zhang Y."/>
            <person name="Obille A."/>
            <person name="Becker A."/>
            <person name="Abrahante J.E."/>
            <person name="Garbe J."/>
            <person name="Badalamenti J.P."/>
            <person name="Herman A."/>
            <person name="Mangelson H."/>
            <person name="Liachko I."/>
            <person name="Sullivan S."/>
            <person name="Sone E.D."/>
            <person name="Koren S."/>
            <person name="Silverstein K.A.T."/>
            <person name="Beckman K.B."/>
            <person name="Gohl D.M."/>
        </authorList>
    </citation>
    <scope>NUCLEOTIDE SEQUENCE</scope>
    <source>
        <strain evidence="1">Duluth1</strain>
        <tissue evidence="1">Whole animal</tissue>
    </source>
</reference>
<evidence type="ECO:0000313" key="2">
    <source>
        <dbReference type="Proteomes" id="UP000828390"/>
    </source>
</evidence>
<keyword evidence="2" id="KW-1185">Reference proteome</keyword>
<dbReference type="AlphaFoldDB" id="A0A9D4M159"/>
<dbReference type="EMBL" id="JAIWYP010000002">
    <property type="protein sequence ID" value="KAH3867711.1"/>
    <property type="molecule type" value="Genomic_DNA"/>
</dbReference>
<evidence type="ECO:0000313" key="1">
    <source>
        <dbReference type="EMBL" id="KAH3867711.1"/>
    </source>
</evidence>
<name>A0A9D4M159_DREPO</name>
<dbReference type="Proteomes" id="UP000828390">
    <property type="component" value="Unassembled WGS sequence"/>
</dbReference>
<sequence length="96" mass="10769">MIILCGFERRPHDVHGDFTATLPRPYYDYCVSTASLPCHLQNAVKTIDFGDHFKVVAVDSRPERFSATSLRSLGSLRRPSGVYVVLTATWVAVRTQ</sequence>
<protein>
    <submittedName>
        <fullName evidence="1">Uncharacterized protein</fullName>
    </submittedName>
</protein>
<organism evidence="1 2">
    <name type="scientific">Dreissena polymorpha</name>
    <name type="common">Zebra mussel</name>
    <name type="synonym">Mytilus polymorpha</name>
    <dbReference type="NCBI Taxonomy" id="45954"/>
    <lineage>
        <taxon>Eukaryota</taxon>
        <taxon>Metazoa</taxon>
        <taxon>Spiralia</taxon>
        <taxon>Lophotrochozoa</taxon>
        <taxon>Mollusca</taxon>
        <taxon>Bivalvia</taxon>
        <taxon>Autobranchia</taxon>
        <taxon>Heteroconchia</taxon>
        <taxon>Euheterodonta</taxon>
        <taxon>Imparidentia</taxon>
        <taxon>Neoheterodontei</taxon>
        <taxon>Myida</taxon>
        <taxon>Dreissenoidea</taxon>
        <taxon>Dreissenidae</taxon>
        <taxon>Dreissena</taxon>
    </lineage>
</organism>
<accession>A0A9D4M159</accession>
<reference evidence="1" key="2">
    <citation type="submission" date="2020-11" db="EMBL/GenBank/DDBJ databases">
        <authorList>
            <person name="McCartney M.A."/>
            <person name="Auch B."/>
            <person name="Kono T."/>
            <person name="Mallez S."/>
            <person name="Becker A."/>
            <person name="Gohl D.M."/>
            <person name="Silverstein K.A.T."/>
            <person name="Koren S."/>
            <person name="Bechman K.B."/>
            <person name="Herman A."/>
            <person name="Abrahante J.E."/>
            <person name="Garbe J."/>
        </authorList>
    </citation>
    <scope>NUCLEOTIDE SEQUENCE</scope>
    <source>
        <strain evidence="1">Duluth1</strain>
        <tissue evidence="1">Whole animal</tissue>
    </source>
</reference>